<comment type="caution">
    <text evidence="1">The sequence shown here is derived from an EMBL/GenBank/DDBJ whole genome shotgun (WGS) entry which is preliminary data.</text>
</comment>
<gene>
    <name evidence="1" type="ORF">ThesuDRAFT_01863</name>
</gene>
<dbReference type="HOGENOM" id="CLU_031404_2_1_9"/>
<reference evidence="1" key="2">
    <citation type="submission" date="2012-10" db="EMBL/GenBank/DDBJ databases">
        <title>Improved high-quality draft of Thermaerobacter subterraneus C21, DSM 13965.</title>
        <authorList>
            <consortium name="DOE Joint Genome Institute"/>
            <person name="Eisen J."/>
            <person name="Huntemann M."/>
            <person name="Wei C.-L."/>
            <person name="Han J."/>
            <person name="Detter J.C."/>
            <person name="Han C."/>
            <person name="Tapia R."/>
            <person name="Chen A."/>
            <person name="Kyrpides N."/>
            <person name="Mavromatis K."/>
            <person name="Markowitz V."/>
            <person name="Szeto E."/>
            <person name="Ivanova N."/>
            <person name="Mikhailova N."/>
            <person name="Ovchinnikova G."/>
            <person name="Pagani I."/>
            <person name="Pati A."/>
            <person name="Goodwin L."/>
            <person name="Nordberg H.P."/>
            <person name="Cantor M.N."/>
            <person name="Hua S.X."/>
            <person name="Woyke T."/>
            <person name="Eisen J."/>
            <person name="Klenk H.-P."/>
        </authorList>
    </citation>
    <scope>NUCLEOTIDE SEQUENCE [LARGE SCALE GENOMIC DNA]</scope>
    <source>
        <strain evidence="1">DSM 13965</strain>
    </source>
</reference>
<organism evidence="1 2">
    <name type="scientific">Thermaerobacter subterraneus DSM 13965</name>
    <dbReference type="NCBI Taxonomy" id="867903"/>
    <lineage>
        <taxon>Bacteria</taxon>
        <taxon>Bacillati</taxon>
        <taxon>Bacillota</taxon>
        <taxon>Clostridia</taxon>
        <taxon>Eubacteriales</taxon>
        <taxon>Clostridiales Family XVII. Incertae Sedis</taxon>
        <taxon>Thermaerobacter</taxon>
    </lineage>
</organism>
<dbReference type="eggNOG" id="COG2355">
    <property type="taxonomic scope" value="Bacteria"/>
</dbReference>
<dbReference type="InterPro" id="IPR032466">
    <property type="entry name" value="Metal_Hydrolase"/>
</dbReference>
<evidence type="ECO:0000313" key="2">
    <source>
        <dbReference type="Proteomes" id="UP000005710"/>
    </source>
</evidence>
<accession>K6QCB8</accession>
<dbReference type="AlphaFoldDB" id="K6QCB8"/>
<dbReference type="Gene3D" id="3.20.20.140">
    <property type="entry name" value="Metal-dependent hydrolases"/>
    <property type="match status" value="1"/>
</dbReference>
<dbReference type="SUPFAM" id="SSF51556">
    <property type="entry name" value="Metallo-dependent hydrolases"/>
    <property type="match status" value="1"/>
</dbReference>
<name>K6QCB8_9FIRM</name>
<keyword evidence="2" id="KW-1185">Reference proteome</keyword>
<dbReference type="Proteomes" id="UP000005710">
    <property type="component" value="Unassembled WGS sequence"/>
</dbReference>
<dbReference type="PROSITE" id="PS51365">
    <property type="entry name" value="RENAL_DIPEPTIDASE_2"/>
    <property type="match status" value="1"/>
</dbReference>
<proteinExistence type="predicted"/>
<dbReference type="PANTHER" id="PTHR10443">
    <property type="entry name" value="MICROSOMAL DIPEPTIDASE"/>
    <property type="match status" value="1"/>
</dbReference>
<sequence length="421" mass="46490">MPVSNSMPEPAAGAAAAGSTAKRKKYDGYRSFQFLEPGVDYRPFQLAREIGRVSPYVVEVSDAQEQRVQRLLAENVVISLHEHLMVIPEDVGQVFDYIREGRIFTGYEGLAASGLDAVCENFLNGAATITSKMGWKWTDIIHDIGMRFADLAHQDFVIRAERVDDILRAHAEGRVALIPSLEAATPIENELDRLDVLYGLGIRMMGIAYSEGNALGCGLREPRDGGLTVFGRQAVERMNKLGIAIDVSHSGDQTALDTIRFSKKPVFITHAGARALWPSRRLKPDEVIKACAERGGVIGIEAAPHTTLTRNHPEHSIESVMEHFEYCVELVGIDHVTFGPDLLFGDHVALHKAFAAHLSIGASKASGEDHPHVPYVRGLENIAEAWPNIVRWLVKHNYSDDEIKKVIGGNTLRVLREVWHG</sequence>
<dbReference type="Pfam" id="PF01244">
    <property type="entry name" value="Peptidase_M19"/>
    <property type="match status" value="1"/>
</dbReference>
<dbReference type="PANTHER" id="PTHR10443:SF12">
    <property type="entry name" value="DIPEPTIDASE"/>
    <property type="match status" value="1"/>
</dbReference>
<reference evidence="1" key="1">
    <citation type="submission" date="2010-10" db="EMBL/GenBank/DDBJ databases">
        <authorList>
            <consortium name="US DOE Joint Genome Institute (JGI-PGF)"/>
            <person name="Lucas S."/>
            <person name="Copeland A."/>
            <person name="Lapidus A."/>
            <person name="Bruce D."/>
            <person name="Goodwin L."/>
            <person name="Pitluck S."/>
            <person name="Kyrpides N."/>
            <person name="Mavromatis K."/>
            <person name="Detter J.C."/>
            <person name="Han C."/>
            <person name="Land M."/>
            <person name="Hauser L."/>
            <person name="Markowitz V."/>
            <person name="Cheng J.-F."/>
            <person name="Hugenholtz P."/>
            <person name="Woyke T."/>
            <person name="Wu D."/>
            <person name="Pukall R."/>
            <person name="Wahrenburg C."/>
            <person name="Brambilla E."/>
            <person name="Klenk H.-P."/>
            <person name="Eisen J.A."/>
        </authorList>
    </citation>
    <scope>NUCLEOTIDE SEQUENCE [LARGE SCALE GENOMIC DNA]</scope>
    <source>
        <strain evidence="1">DSM 13965</strain>
    </source>
</reference>
<protein>
    <submittedName>
        <fullName evidence="1">Zn-dependent dipeptidase, microsomal dipeptidase</fullName>
    </submittedName>
</protein>
<dbReference type="InterPro" id="IPR008257">
    <property type="entry name" value="Pept_M19"/>
</dbReference>
<dbReference type="EMBL" id="AENY02000003">
    <property type="protein sequence ID" value="EKP94136.1"/>
    <property type="molecule type" value="Genomic_DNA"/>
</dbReference>
<dbReference type="GO" id="GO:0006508">
    <property type="term" value="P:proteolysis"/>
    <property type="evidence" value="ECO:0007669"/>
    <property type="project" value="InterPro"/>
</dbReference>
<dbReference type="GO" id="GO:0070573">
    <property type="term" value="F:metallodipeptidase activity"/>
    <property type="evidence" value="ECO:0007669"/>
    <property type="project" value="InterPro"/>
</dbReference>
<evidence type="ECO:0000313" key="1">
    <source>
        <dbReference type="EMBL" id="EKP94136.1"/>
    </source>
</evidence>